<sequence>MASQAPLIFALALVVALIASTSHAYSPPKSYYKPKIVKNVIDSCFRGKANWASNRKALADCAIGFGKLALGGKYGAIYVVTDASDDPEYPRPGTLRYGVIQAKPLWIVFARDMVIVLRNELMINSYKTIDGRGANVEIAYGPCLTIQHVKHVIVHGIKIHDCKAGQWGIVRDSPTHKGQRRGSDGDGIVIFDSNNIWIDHCYLAQCQDGLIDVIHGSTEVTISNNYFTQHDKVMLFGHKDYFPEDRRMKVTVAFNRFGPGLIQRMPRVRSGYAHVANNLYQAWGMYAIGGSGDPTIFSEGNYFMASNNPYSKQVTKREVKDGWKSWKWRSSRDRFSNGAYFVPSGYGSCYPYYTKYQFFRVADGSMVPYLTANAGPLKCYKNRPC</sequence>
<dbReference type="EC" id="4.2.2.2" evidence="3 8"/>
<evidence type="ECO:0000256" key="5">
    <source>
        <dbReference type="ARBA" id="ARBA00022729"/>
    </source>
</evidence>
<protein>
    <recommendedName>
        <fullName evidence="3 8">Pectate lyase</fullName>
        <ecNumber evidence="3 8">4.2.2.2</ecNumber>
    </recommendedName>
</protein>
<dbReference type="Proteomes" id="UP001454036">
    <property type="component" value="Unassembled WGS sequence"/>
</dbReference>
<dbReference type="InterPro" id="IPR018082">
    <property type="entry name" value="AmbAllergen"/>
</dbReference>
<evidence type="ECO:0000313" key="11">
    <source>
        <dbReference type="Proteomes" id="UP001454036"/>
    </source>
</evidence>
<gene>
    <name evidence="10" type="ORF">LIER_40409</name>
</gene>
<keyword evidence="4 8" id="KW-0479">Metal-binding</keyword>
<dbReference type="InterPro" id="IPR011050">
    <property type="entry name" value="Pectin_lyase_fold/virulence"/>
</dbReference>
<organism evidence="10 11">
    <name type="scientific">Lithospermum erythrorhizon</name>
    <name type="common">Purple gromwell</name>
    <name type="synonym">Lithospermum officinale var. erythrorhizon</name>
    <dbReference type="NCBI Taxonomy" id="34254"/>
    <lineage>
        <taxon>Eukaryota</taxon>
        <taxon>Viridiplantae</taxon>
        <taxon>Streptophyta</taxon>
        <taxon>Embryophyta</taxon>
        <taxon>Tracheophyta</taxon>
        <taxon>Spermatophyta</taxon>
        <taxon>Magnoliopsida</taxon>
        <taxon>eudicotyledons</taxon>
        <taxon>Gunneridae</taxon>
        <taxon>Pentapetalae</taxon>
        <taxon>asterids</taxon>
        <taxon>lamiids</taxon>
        <taxon>Boraginales</taxon>
        <taxon>Boraginaceae</taxon>
        <taxon>Boraginoideae</taxon>
        <taxon>Lithospermeae</taxon>
        <taxon>Lithospermum</taxon>
    </lineage>
</organism>
<comment type="caution">
    <text evidence="10">The sequence shown here is derived from an EMBL/GenBank/DDBJ whole genome shotgun (WGS) entry which is preliminary data.</text>
</comment>
<feature type="domain" description="Pectate lyase" evidence="9">
    <location>
        <begin position="112"/>
        <end position="309"/>
    </location>
</feature>
<dbReference type="GO" id="GO:0030570">
    <property type="term" value="F:pectate lyase activity"/>
    <property type="evidence" value="ECO:0007669"/>
    <property type="project" value="UniProtKB-EC"/>
</dbReference>
<dbReference type="EMBL" id="BAABME010023218">
    <property type="protein sequence ID" value="GAA0167575.1"/>
    <property type="molecule type" value="Genomic_DNA"/>
</dbReference>
<evidence type="ECO:0000256" key="2">
    <source>
        <dbReference type="ARBA" id="ARBA00005220"/>
    </source>
</evidence>
<dbReference type="InterPro" id="IPR002022">
    <property type="entry name" value="Pec_lyase"/>
</dbReference>
<evidence type="ECO:0000256" key="3">
    <source>
        <dbReference type="ARBA" id="ARBA00012272"/>
    </source>
</evidence>
<comment type="cofactor">
    <cofactor evidence="8">
        <name>Ca(2+)</name>
        <dbReference type="ChEBI" id="CHEBI:29108"/>
    </cofactor>
    <text evidence="8">Binds 1 Ca(2+) ion. Required for its activity.</text>
</comment>
<feature type="chain" id="PRO_5043110052" description="Pectate lyase" evidence="8">
    <location>
        <begin position="25"/>
        <end position="385"/>
    </location>
</feature>
<keyword evidence="6 8" id="KW-0106">Calcium</keyword>
<comment type="pathway">
    <text evidence="2 8">Glycan metabolism; pectin degradation; 2-dehydro-3-deoxy-D-gluconate from pectin: step 2/5.</text>
</comment>
<dbReference type="Pfam" id="PF00544">
    <property type="entry name" value="Pectate_lyase_4"/>
    <property type="match status" value="1"/>
</dbReference>
<evidence type="ECO:0000256" key="7">
    <source>
        <dbReference type="ARBA" id="ARBA00023239"/>
    </source>
</evidence>
<proteinExistence type="inferred from homology"/>
<keyword evidence="7 8" id="KW-0456">Lyase</keyword>
<keyword evidence="11" id="KW-1185">Reference proteome</keyword>
<evidence type="ECO:0000256" key="1">
    <source>
        <dbReference type="ARBA" id="ARBA00000695"/>
    </source>
</evidence>
<accession>A0AAV3QU71</accession>
<dbReference type="AlphaFoldDB" id="A0AAV3QU71"/>
<reference evidence="10 11" key="1">
    <citation type="submission" date="2024-01" db="EMBL/GenBank/DDBJ databases">
        <title>The complete chloroplast genome sequence of Lithospermum erythrorhizon: insights into the phylogenetic relationship among Boraginaceae species and the maternal lineages of purple gromwells.</title>
        <authorList>
            <person name="Okada T."/>
            <person name="Watanabe K."/>
        </authorList>
    </citation>
    <scope>NUCLEOTIDE SEQUENCE [LARGE SCALE GENOMIC DNA]</scope>
</reference>
<evidence type="ECO:0000256" key="8">
    <source>
        <dbReference type="RuleBase" id="RU361123"/>
    </source>
</evidence>
<dbReference type="PRINTS" id="PR00807">
    <property type="entry name" value="AMBALLERGEN"/>
</dbReference>
<keyword evidence="5 8" id="KW-0732">Signal</keyword>
<dbReference type="PANTHER" id="PTHR31683">
    <property type="entry name" value="PECTATE LYASE 18-RELATED"/>
    <property type="match status" value="1"/>
</dbReference>
<comment type="similarity">
    <text evidence="8">Belongs to the polysaccharide lyase 1 family.</text>
</comment>
<dbReference type="SMART" id="SM00656">
    <property type="entry name" value="Amb_all"/>
    <property type="match status" value="1"/>
</dbReference>
<name>A0AAV3QU71_LITER</name>
<dbReference type="InterPro" id="IPR045032">
    <property type="entry name" value="PEL"/>
</dbReference>
<feature type="signal peptide" evidence="8">
    <location>
        <begin position="1"/>
        <end position="24"/>
    </location>
</feature>
<evidence type="ECO:0000313" key="10">
    <source>
        <dbReference type="EMBL" id="GAA0167575.1"/>
    </source>
</evidence>
<dbReference type="SUPFAM" id="SSF51126">
    <property type="entry name" value="Pectin lyase-like"/>
    <property type="match status" value="1"/>
</dbReference>
<dbReference type="PANTHER" id="PTHR31683:SF80">
    <property type="entry name" value="PECTATE LYASE 16-RELATED"/>
    <property type="match status" value="1"/>
</dbReference>
<evidence type="ECO:0000256" key="6">
    <source>
        <dbReference type="ARBA" id="ARBA00022837"/>
    </source>
</evidence>
<dbReference type="Gene3D" id="2.160.20.10">
    <property type="entry name" value="Single-stranded right-handed beta-helix, Pectin lyase-like"/>
    <property type="match status" value="1"/>
</dbReference>
<comment type="catalytic activity">
    <reaction evidence="1 8">
        <text>Eliminative cleavage of (1-&gt;4)-alpha-D-galacturonan to give oligosaccharides with 4-deoxy-alpha-D-galact-4-enuronosyl groups at their non-reducing ends.</text>
        <dbReference type="EC" id="4.2.2.2"/>
    </reaction>
</comment>
<dbReference type="GO" id="GO:0046872">
    <property type="term" value="F:metal ion binding"/>
    <property type="evidence" value="ECO:0007669"/>
    <property type="project" value="UniProtKB-KW"/>
</dbReference>
<dbReference type="InterPro" id="IPR012334">
    <property type="entry name" value="Pectin_lyas_fold"/>
</dbReference>
<evidence type="ECO:0000259" key="9">
    <source>
        <dbReference type="SMART" id="SM00656"/>
    </source>
</evidence>
<evidence type="ECO:0000256" key="4">
    <source>
        <dbReference type="ARBA" id="ARBA00022723"/>
    </source>
</evidence>